<dbReference type="CDD" id="cd14360">
    <property type="entry name" value="UBA_NAC_like_bac"/>
    <property type="match status" value="1"/>
</dbReference>
<reference evidence="2" key="2">
    <citation type="submission" date="2016-02" db="EMBL/GenBank/DDBJ databases">
        <title>Genome sequence of Clostridium beijerinckii strain 59B.</title>
        <authorList>
            <person name="Little G.T."/>
            <person name="Minton N.P."/>
        </authorList>
    </citation>
    <scope>NUCLEOTIDE SEQUENCE</scope>
    <source>
        <strain evidence="2">NCIMB 14988</strain>
    </source>
</reference>
<keyword evidence="1" id="KW-0812">Transmembrane</keyword>
<reference evidence="4" key="1">
    <citation type="submission" date="2014-12" db="EMBL/GenBank/DDBJ databases">
        <title>Genome sequence of Clostridium beijerinckii strain 59B.</title>
        <authorList>
            <person name="Little G.T."/>
            <person name="Minton N.P."/>
        </authorList>
    </citation>
    <scope>NUCLEOTIDE SEQUENCE [LARGE SCALE GENOMIC DNA]</scope>
    <source>
        <strain evidence="4">59B</strain>
    </source>
</reference>
<dbReference type="EMBL" id="CP010086">
    <property type="protein sequence ID" value="AJH00563.1"/>
    <property type="molecule type" value="Genomic_DNA"/>
</dbReference>
<evidence type="ECO:0000313" key="4">
    <source>
        <dbReference type="Proteomes" id="UP000031866"/>
    </source>
</evidence>
<proteinExistence type="predicted"/>
<accession>A0A0B5QR85</accession>
<dbReference type="OrthoDB" id="3183239at2"/>
<keyword evidence="1" id="KW-1133">Transmembrane helix</keyword>
<protein>
    <submittedName>
        <fullName evidence="2">Ubiquitin</fullName>
    </submittedName>
</protein>
<gene>
    <name evidence="3" type="ORF">DFH45_003630</name>
    <name evidence="2" type="ORF">LF65_04015</name>
</gene>
<dbReference type="Proteomes" id="UP000031866">
    <property type="component" value="Chromosome"/>
</dbReference>
<dbReference type="KEGG" id="cbei:LF65_04015"/>
<dbReference type="Gene3D" id="1.10.8.10">
    <property type="entry name" value="DNA helicase RuvA subunit, C-terminal domain"/>
    <property type="match status" value="1"/>
</dbReference>
<evidence type="ECO:0000313" key="3">
    <source>
        <dbReference type="EMBL" id="NRV10667.1"/>
    </source>
</evidence>
<reference evidence="3" key="3">
    <citation type="submission" date="2020-05" db="EMBL/GenBank/DDBJ databases">
        <title>Genomic insights into acetone-butanol-ethanol (ABE) fermentation by sequencing solventogenic clostridia strains.</title>
        <authorList>
            <person name="Brown S."/>
        </authorList>
    </citation>
    <scope>NUCLEOTIDE SEQUENCE</scope>
    <source>
        <strain evidence="3">DJ126</strain>
    </source>
</reference>
<dbReference type="STRING" id="1520.LF65_04015"/>
<name>A0A0B5QR85_CLOBE</name>
<dbReference type="RefSeq" id="WP_041898405.1">
    <property type="nucleotide sequence ID" value="NZ_CP010086.2"/>
</dbReference>
<dbReference type="SUPFAM" id="SSF46934">
    <property type="entry name" value="UBA-like"/>
    <property type="match status" value="1"/>
</dbReference>
<dbReference type="EMBL" id="JABSXK010000001">
    <property type="protein sequence ID" value="NRV10667.1"/>
    <property type="molecule type" value="Genomic_DNA"/>
</dbReference>
<keyword evidence="1" id="KW-0472">Membrane</keyword>
<evidence type="ECO:0000256" key="1">
    <source>
        <dbReference type="SAM" id="Phobius"/>
    </source>
</evidence>
<dbReference type="AlphaFoldDB" id="A0A0B5QR85"/>
<dbReference type="InterPro" id="IPR009060">
    <property type="entry name" value="UBA-like_sf"/>
</dbReference>
<organism evidence="2 4">
    <name type="scientific">Clostridium beijerinckii</name>
    <name type="common">Clostridium MP</name>
    <dbReference type="NCBI Taxonomy" id="1520"/>
    <lineage>
        <taxon>Bacteria</taxon>
        <taxon>Bacillati</taxon>
        <taxon>Bacillota</taxon>
        <taxon>Clostridia</taxon>
        <taxon>Eubacteriales</taxon>
        <taxon>Clostridiaceae</taxon>
        <taxon>Clostridium</taxon>
    </lineage>
</organism>
<dbReference type="Proteomes" id="UP000821656">
    <property type="component" value="Unassembled WGS sequence"/>
</dbReference>
<sequence length="184" mass="21373">MEDYKLVEKLKNEANISYEEAKIALEQSSWDILDAFVYLEEKGKVQKPSVSILYTNEYKENHKNGVITNNKDYGNNYSNTKEDNTFEGIFVKVCKIIDICNNIFFEIKKENKIFLRIPVTVIILLLIFSFGTVIPLYIVGLFFDLEFSLSGKRREVKKINHVFKLISENVKKVKGKLKRGFKNG</sequence>
<feature type="transmembrane region" description="Helical" evidence="1">
    <location>
        <begin position="113"/>
        <end position="143"/>
    </location>
</feature>
<evidence type="ECO:0000313" key="2">
    <source>
        <dbReference type="EMBL" id="AJH00563.1"/>
    </source>
</evidence>